<accession>A0A2C1LV91</accession>
<protein>
    <submittedName>
        <fullName evidence="2">Replication protein</fullName>
    </submittedName>
</protein>
<dbReference type="InterPro" id="IPR011741">
    <property type="entry name" value="Phg_2220_C"/>
</dbReference>
<evidence type="ECO:0000313" key="3">
    <source>
        <dbReference type="Proteomes" id="UP000224386"/>
    </source>
</evidence>
<dbReference type="NCBIfam" id="TIGR02220">
    <property type="entry name" value="phg_TIGR02220"/>
    <property type="match status" value="1"/>
</dbReference>
<dbReference type="Pfam" id="PF09524">
    <property type="entry name" value="Phg_2220_C"/>
    <property type="match status" value="1"/>
</dbReference>
<dbReference type="EMBL" id="NVAP01000019">
    <property type="protein sequence ID" value="PFQ47795.1"/>
    <property type="molecule type" value="Genomic_DNA"/>
</dbReference>
<evidence type="ECO:0000259" key="1">
    <source>
        <dbReference type="Pfam" id="PF09524"/>
    </source>
</evidence>
<gene>
    <name evidence="2" type="ORF">COK05_08605</name>
</gene>
<dbReference type="RefSeq" id="WP_098612256.1">
    <property type="nucleotide sequence ID" value="NZ_NUMH01000062.1"/>
</dbReference>
<evidence type="ECO:0000313" key="2">
    <source>
        <dbReference type="EMBL" id="PFQ47795.1"/>
    </source>
</evidence>
<sequence length="254" mass="30603">MSSLLIQDEPLLVLPRLASKIGLNEAIFLQQIHYWLKRSKHYYDDRYWVYNSITNWHKQFPFWNERTLKRIVKNLEEFNLLISSNYNKLKFDKTKWYSINYDRLVELEIDNDCDKLSQRKEHIVIMENDNMSQPIPETTQKINSENTTQKDIVEIINYLNSICNTSYRISTKKTQMLIKSRLQEGFNINEFKEVIETKAKEWLYTEQAKYLRPETLFGTKFEGYLQQRKMVKSNGFNKGNRYSTKSFEENELPF</sequence>
<dbReference type="AlphaFoldDB" id="A0A2C1LV91"/>
<dbReference type="Proteomes" id="UP000224386">
    <property type="component" value="Unassembled WGS sequence"/>
</dbReference>
<reference evidence="2 3" key="1">
    <citation type="submission" date="2017-09" db="EMBL/GenBank/DDBJ databases">
        <title>Large-scale bioinformatics analysis of Bacillus genomes uncovers conserved roles of natural products in bacterial physiology.</title>
        <authorList>
            <consortium name="Agbiome Team Llc"/>
            <person name="Bleich R.M."/>
            <person name="Grubbs K.J."/>
            <person name="Santa Maria K.C."/>
            <person name="Allen S.E."/>
            <person name="Farag S."/>
            <person name="Shank E.A."/>
            <person name="Bowers A."/>
        </authorList>
    </citation>
    <scope>NUCLEOTIDE SEQUENCE [LARGE SCALE GENOMIC DNA]</scope>
    <source>
        <strain evidence="2 3">AFS070861</strain>
    </source>
</reference>
<feature type="domain" description="Phage conserved hypothetical protein C-terminal" evidence="1">
    <location>
        <begin position="155"/>
        <end position="226"/>
    </location>
</feature>
<comment type="caution">
    <text evidence="2">The sequence shown here is derived from an EMBL/GenBank/DDBJ whole genome shotgun (WGS) entry which is preliminary data.</text>
</comment>
<organism evidence="2 3">
    <name type="scientific">Bacillus cereus</name>
    <dbReference type="NCBI Taxonomy" id="1396"/>
    <lineage>
        <taxon>Bacteria</taxon>
        <taxon>Bacillati</taxon>
        <taxon>Bacillota</taxon>
        <taxon>Bacilli</taxon>
        <taxon>Bacillales</taxon>
        <taxon>Bacillaceae</taxon>
        <taxon>Bacillus</taxon>
        <taxon>Bacillus cereus group</taxon>
    </lineage>
</organism>
<name>A0A2C1LV91_BACCE</name>
<proteinExistence type="predicted"/>